<keyword evidence="1" id="KW-0175">Coiled coil</keyword>
<evidence type="ECO:0000256" key="1">
    <source>
        <dbReference type="SAM" id="Coils"/>
    </source>
</evidence>
<sequence>MEIQTSLKQENKEDLILFLEIIALLHDIGKFSTNFIHSKAIDNPKEDTHALLPLTDSIPYIFKKSITIPSLNNKLSPFEFYPLSLICSHHGCERCQRECSFNHKNPVITFLRLADQRVSEEEKGFLLDSSRQAKDKTYFSTPFGQELLVFTDIIDEYRFSLWKKINRAFKKESIQEIRSQITQVIKSVYTFFPSETRRPGNDLSLWDHSFTTATYFKIALYEMLIHGKNILSTQKIPVVFLKIKKGQDKYRELIENKCCAGNLILSFGGYHIYAISESFLKHSSFLNNEISESFYSLIPSLKEEMENLTRTSATSVFISDYRSLFQIIAESTFTQPITQNQIRNSLAILNKIIVQNYLREKKEIEKKIKSISHHLNNLEKSGFKEEKKNEYLLKVEDVNRLNAKLSLLSKINEAFKITDDPFLIPNLPAWEVSVVNLYQDWVKTNSTITFKEYALYHLFQRKPSVSSCSSLLREVEKLFTAIKEFLLKRDCYCWEREGILYIKEPLTEDLLFECKEIINKYSGKSIGLIPIYWYEINKKPISLNKQRGNFHRVKEWKWGSSIHEEFLILQFENNETVKIRISKRGTWQNTHRFYRKNSIGQFLHLSSINVGDSILWFFPLERY</sequence>
<organism evidence="2 3">
    <name type="scientific">Psychracetigena formicireducens</name>
    <dbReference type="NCBI Taxonomy" id="2986056"/>
    <lineage>
        <taxon>Bacteria</taxon>
        <taxon>Bacillati</taxon>
        <taxon>Candidatus Lithacetigenota</taxon>
        <taxon>Candidatus Psychracetigena</taxon>
    </lineage>
</organism>
<gene>
    <name evidence="2" type="ORF">DDT42_00554</name>
</gene>
<evidence type="ECO:0008006" key="4">
    <source>
        <dbReference type="Google" id="ProtNLM"/>
    </source>
</evidence>
<dbReference type="Proteomes" id="UP000811545">
    <property type="component" value="Unassembled WGS sequence"/>
</dbReference>
<evidence type="ECO:0000313" key="2">
    <source>
        <dbReference type="EMBL" id="MBT9144709.1"/>
    </source>
</evidence>
<feature type="coiled-coil region" evidence="1">
    <location>
        <begin position="354"/>
        <end position="381"/>
    </location>
</feature>
<protein>
    <recommendedName>
        <fullName evidence="4">CRISPR-associated protein Csx11</fullName>
    </recommendedName>
</protein>
<name>A0A9E2BGQ1_PSYF1</name>
<comment type="caution">
    <text evidence="2">The sequence shown here is derived from an EMBL/GenBank/DDBJ whole genome shotgun (WGS) entry which is preliminary data.</text>
</comment>
<evidence type="ECO:0000313" key="3">
    <source>
        <dbReference type="Proteomes" id="UP000811545"/>
    </source>
</evidence>
<reference evidence="2 3" key="1">
    <citation type="journal article" date="2021" name="bioRxiv">
        <title>Unique metabolic strategies in Hadean analogues reveal hints for primordial physiology.</title>
        <authorList>
            <person name="Nobu M.K."/>
            <person name="Nakai R."/>
            <person name="Tamazawa S."/>
            <person name="Mori H."/>
            <person name="Toyoda A."/>
            <person name="Ijiri A."/>
            <person name="Suzuki S."/>
            <person name="Kurokawa K."/>
            <person name="Kamagata Y."/>
            <person name="Tamaki H."/>
        </authorList>
    </citation>
    <scope>NUCLEOTIDE SEQUENCE [LARGE SCALE GENOMIC DNA]</scope>
    <source>
        <strain evidence="2">BS525</strain>
    </source>
</reference>
<accession>A0A9E2BGQ1</accession>
<dbReference type="EMBL" id="QLTW01000017">
    <property type="protein sequence ID" value="MBT9144709.1"/>
    <property type="molecule type" value="Genomic_DNA"/>
</dbReference>
<dbReference type="AlphaFoldDB" id="A0A9E2BGQ1"/>
<proteinExistence type="predicted"/>